<keyword evidence="9" id="KW-0472">Membrane</keyword>
<reference evidence="11 12" key="2">
    <citation type="submission" date="2013-02" db="EMBL/GenBank/DDBJ databases">
        <title>The Genome Sequence of Plasmodium falciparum FCH/4.</title>
        <authorList>
            <consortium name="The Broad Institute Genome Sequencing Platform"/>
            <consortium name="The Broad Institute Genome Sequencing Center for Infectious Disease"/>
            <person name="Neafsey D."/>
            <person name="Cheeseman I."/>
            <person name="Volkman S."/>
            <person name="Adams J."/>
            <person name="Walker B."/>
            <person name="Young S.K."/>
            <person name="Zeng Q."/>
            <person name="Gargeya S."/>
            <person name="Fitzgerald M."/>
            <person name="Haas B."/>
            <person name="Abouelleil A."/>
            <person name="Alvarado L."/>
            <person name="Arachchi H.M."/>
            <person name="Berlin A.M."/>
            <person name="Chapman S.B."/>
            <person name="Dewar J."/>
            <person name="Goldberg J."/>
            <person name="Griggs A."/>
            <person name="Gujja S."/>
            <person name="Hansen M."/>
            <person name="Howarth C."/>
            <person name="Imamovic A."/>
            <person name="Larimer J."/>
            <person name="McCowan C."/>
            <person name="Murphy C."/>
            <person name="Neiman D."/>
            <person name="Pearson M."/>
            <person name="Priest M."/>
            <person name="Roberts A."/>
            <person name="Saif S."/>
            <person name="Shea T."/>
            <person name="Sisk P."/>
            <person name="Sykes S."/>
            <person name="Wortman J."/>
            <person name="Nusbaum C."/>
            <person name="Birren B."/>
        </authorList>
    </citation>
    <scope>NUCLEOTIDE SEQUENCE [LARGE SCALE GENOMIC DNA]</scope>
    <source>
        <strain evidence="11 12">FCH/4</strain>
    </source>
</reference>
<keyword evidence="3" id="KW-0963">Cytoplasm</keyword>
<evidence type="ECO:0000256" key="3">
    <source>
        <dbReference type="ARBA" id="ARBA00022490"/>
    </source>
</evidence>
<evidence type="ECO:0000256" key="9">
    <source>
        <dbReference type="RuleBase" id="RU000607"/>
    </source>
</evidence>
<dbReference type="GO" id="GO:0046872">
    <property type="term" value="F:metal ion binding"/>
    <property type="evidence" value="ECO:0007669"/>
    <property type="project" value="UniProtKB-KW"/>
</dbReference>
<dbReference type="Pfam" id="PF03871">
    <property type="entry name" value="RNA_pol_Rpb5_N"/>
    <property type="match status" value="1"/>
</dbReference>
<organism evidence="11 12">
    <name type="scientific">Plasmodium falciparum FCH/4</name>
    <dbReference type="NCBI Taxonomy" id="1036724"/>
    <lineage>
        <taxon>Eukaryota</taxon>
        <taxon>Sar</taxon>
        <taxon>Alveolata</taxon>
        <taxon>Apicomplexa</taxon>
        <taxon>Aconoidasida</taxon>
        <taxon>Haemosporida</taxon>
        <taxon>Plasmodiidae</taxon>
        <taxon>Plasmodium</taxon>
        <taxon>Plasmodium (Laverania)</taxon>
    </lineage>
</organism>
<dbReference type="PROSITE" id="PS00534">
    <property type="entry name" value="FERROCHELATASE"/>
    <property type="match status" value="1"/>
</dbReference>
<comment type="subcellular location">
    <subcellularLocation>
        <location evidence="9">Mitochondrion inner membrane</location>
    </subcellularLocation>
</comment>
<keyword evidence="8 9" id="KW-0627">Porphyrin biosynthesis</keyword>
<keyword evidence="9" id="KW-0496">Mitochondrion</keyword>
<proteinExistence type="inferred from homology"/>
<dbReference type="PANTHER" id="PTHR11108:SF1">
    <property type="entry name" value="FERROCHELATASE, MITOCHONDRIAL"/>
    <property type="match status" value="1"/>
</dbReference>
<feature type="domain" description="RNA polymerase Rpb5 N-terminal" evidence="10">
    <location>
        <begin position="3"/>
        <end position="89"/>
    </location>
</feature>
<dbReference type="Gene3D" id="3.40.1340.10">
    <property type="entry name" value="RNA polymerase, Rpb5, N-terminal domain"/>
    <property type="match status" value="1"/>
</dbReference>
<comment type="pathway">
    <text evidence="1 9">Porphyrin-containing compound metabolism; protoheme biosynthesis; protoheme from protoporphyrin-IX: step 1/1.</text>
</comment>
<dbReference type="NCBIfam" id="TIGR00109">
    <property type="entry name" value="hemH"/>
    <property type="match status" value="1"/>
</dbReference>
<accession>A0A024VM31</accession>
<dbReference type="SUPFAM" id="SSF53800">
    <property type="entry name" value="Chelatase"/>
    <property type="match status" value="1"/>
</dbReference>
<dbReference type="InterPro" id="IPR001015">
    <property type="entry name" value="Ferrochelatase"/>
</dbReference>
<evidence type="ECO:0000256" key="6">
    <source>
        <dbReference type="ARBA" id="ARBA00023133"/>
    </source>
</evidence>
<comment type="function">
    <text evidence="9">Catalyzes the ferrous insertion into protoporphyrin IX.</text>
</comment>
<evidence type="ECO:0000256" key="5">
    <source>
        <dbReference type="ARBA" id="ARBA00023004"/>
    </source>
</evidence>
<dbReference type="CDD" id="cd00419">
    <property type="entry name" value="Ferrochelatase_C"/>
    <property type="match status" value="1"/>
</dbReference>
<comment type="similarity">
    <text evidence="2 9">Belongs to the ferrochelatase family.</text>
</comment>
<dbReference type="EMBL" id="KI927972">
    <property type="protein sequence ID" value="ETW29338.1"/>
    <property type="molecule type" value="Genomic_DNA"/>
</dbReference>
<sequence length="415" mass="48598">MEDPVTRFYKCRKTCCEMLEDRGYIMTPREKLENFSTFKEMFEDNDRQRSKMGISTTHKNDSNNRIIVYFADEVKKTGVKPLRELTERMEEKSIQRAILVTQNILTPFARDAIKEAAPRHIIENFLDTELLNPNIVIHKINEYTRKVLSKYKSIWIKDGSPLCVNTHNQCLALKKILNEKYNNKVVISYGMRYGERSIKKGLEYLQKENINKLLVLPLYPQSAECTVSSTLDCIGKNLKNWSNVPELRFISGYCLKDIFINTMKENIENYWELYGKSKKLIISYHSLPIRNVIQGDLYPFFCIESTKKLVKSLNLNKDDYILVFQSKIKGQQWVKPCIEDTIIRLAKQGYKQIDIVSPSFSSDCLETLEEIKIHYQQLFRKYSNGNLRYINCLNDTTIGIKLIMNLIEQNIIGWV</sequence>
<dbReference type="InterPro" id="IPR019772">
    <property type="entry name" value="Ferrochelatase_AS"/>
</dbReference>
<keyword evidence="7 9" id="KW-0456">Lyase</keyword>
<dbReference type="Proteomes" id="UP000030656">
    <property type="component" value="Unassembled WGS sequence"/>
</dbReference>
<name>A0A024VM31_PLAFA</name>
<keyword evidence="4" id="KW-0479">Metal-binding</keyword>
<keyword evidence="6 9" id="KW-0350">Heme biosynthesis</keyword>
<dbReference type="InterPro" id="IPR033644">
    <property type="entry name" value="Ferrochelatase_C"/>
</dbReference>
<dbReference type="GO" id="GO:0003899">
    <property type="term" value="F:DNA-directed RNA polymerase activity"/>
    <property type="evidence" value="ECO:0007669"/>
    <property type="project" value="InterPro"/>
</dbReference>
<keyword evidence="5 9" id="KW-0408">Iron</keyword>
<dbReference type="CDD" id="cd03411">
    <property type="entry name" value="Ferrochelatase_N"/>
    <property type="match status" value="1"/>
</dbReference>
<evidence type="ECO:0000256" key="1">
    <source>
        <dbReference type="ARBA" id="ARBA00004943"/>
    </source>
</evidence>
<dbReference type="SUPFAM" id="SSF53036">
    <property type="entry name" value="Eukaryotic RPB5 N-terminal domain"/>
    <property type="match status" value="1"/>
</dbReference>
<dbReference type="FunFam" id="3.40.50.1400:FF:000002">
    <property type="entry name" value="Ferrochelatase"/>
    <property type="match status" value="1"/>
</dbReference>
<dbReference type="GO" id="GO:0004325">
    <property type="term" value="F:ferrochelatase activity"/>
    <property type="evidence" value="ECO:0007669"/>
    <property type="project" value="UniProtKB-UniRule"/>
</dbReference>
<dbReference type="AlphaFoldDB" id="A0A024VM31"/>
<dbReference type="PANTHER" id="PTHR11108">
    <property type="entry name" value="FERROCHELATASE"/>
    <property type="match status" value="1"/>
</dbReference>
<dbReference type="EC" id="4.98.1.1" evidence="9"/>
<dbReference type="OrthoDB" id="1323at2759"/>
<dbReference type="FunFam" id="3.40.1340.10:FF:000003">
    <property type="entry name" value="DNA-directed RNA polymerase II, putative"/>
    <property type="match status" value="1"/>
</dbReference>
<dbReference type="GO" id="GO:0005743">
    <property type="term" value="C:mitochondrial inner membrane"/>
    <property type="evidence" value="ECO:0007669"/>
    <property type="project" value="UniProtKB-SubCell"/>
</dbReference>
<dbReference type="InterPro" id="IPR036710">
    <property type="entry name" value="RNA_pol_Rpb5_N_sf"/>
</dbReference>
<gene>
    <name evidence="11" type="ORF">PFFCH_03221</name>
</gene>
<evidence type="ECO:0000259" key="10">
    <source>
        <dbReference type="Pfam" id="PF03871"/>
    </source>
</evidence>
<dbReference type="GO" id="GO:0003677">
    <property type="term" value="F:DNA binding"/>
    <property type="evidence" value="ECO:0007669"/>
    <property type="project" value="InterPro"/>
</dbReference>
<dbReference type="InterPro" id="IPR005571">
    <property type="entry name" value="RNA_pol_Rpb5_N"/>
</dbReference>
<dbReference type="InterPro" id="IPR033659">
    <property type="entry name" value="Ferrochelatase_N"/>
</dbReference>
<evidence type="ECO:0000256" key="8">
    <source>
        <dbReference type="ARBA" id="ARBA00023244"/>
    </source>
</evidence>
<dbReference type="Gene3D" id="3.40.50.1400">
    <property type="match status" value="1"/>
</dbReference>
<reference evidence="11 12" key="1">
    <citation type="submission" date="2013-02" db="EMBL/GenBank/DDBJ databases">
        <title>The Genome Annotation of Plasmodium falciparum FCH/4.</title>
        <authorList>
            <consortium name="The Broad Institute Genome Sequencing Platform"/>
            <consortium name="The Broad Institute Genome Sequencing Center for Infectious Disease"/>
            <person name="Neafsey D."/>
            <person name="Hoffman S."/>
            <person name="Volkman S."/>
            <person name="Rosenthal P."/>
            <person name="Walker B."/>
            <person name="Young S.K."/>
            <person name="Zeng Q."/>
            <person name="Gargeya S."/>
            <person name="Fitzgerald M."/>
            <person name="Haas B."/>
            <person name="Abouelleil A."/>
            <person name="Allen A.W."/>
            <person name="Alvarado L."/>
            <person name="Arachchi H.M."/>
            <person name="Berlin A.M."/>
            <person name="Chapman S.B."/>
            <person name="Gainer-Dewar J."/>
            <person name="Goldberg J."/>
            <person name="Griggs A."/>
            <person name="Gujja S."/>
            <person name="Hansen M."/>
            <person name="Howarth C."/>
            <person name="Imamovic A."/>
            <person name="Ireland A."/>
            <person name="Larimer J."/>
            <person name="McCowan C."/>
            <person name="Murphy C."/>
            <person name="Pearson M."/>
            <person name="Poon T.W."/>
            <person name="Priest M."/>
            <person name="Roberts A."/>
            <person name="Saif S."/>
            <person name="Shea T."/>
            <person name="Sisk P."/>
            <person name="Sykes S."/>
            <person name="Wortman J."/>
            <person name="Nusbaum C."/>
            <person name="Birren B."/>
        </authorList>
    </citation>
    <scope>NUCLEOTIDE SEQUENCE [LARGE SCALE GENOMIC DNA]</scope>
    <source>
        <strain evidence="11 12">FCH/4</strain>
    </source>
</reference>
<dbReference type="Pfam" id="PF00762">
    <property type="entry name" value="Ferrochelatase"/>
    <property type="match status" value="1"/>
</dbReference>
<dbReference type="GO" id="GO:0006783">
    <property type="term" value="P:heme biosynthetic process"/>
    <property type="evidence" value="ECO:0007669"/>
    <property type="project" value="UniProtKB-UniRule"/>
</dbReference>
<protein>
    <recommendedName>
        <fullName evidence="9">Ferrochelatase</fullName>
        <ecNumber evidence="9">4.98.1.1</ecNumber>
    </recommendedName>
</protein>
<evidence type="ECO:0000256" key="2">
    <source>
        <dbReference type="ARBA" id="ARBA00007718"/>
    </source>
</evidence>
<evidence type="ECO:0000256" key="7">
    <source>
        <dbReference type="ARBA" id="ARBA00023239"/>
    </source>
</evidence>
<evidence type="ECO:0000313" key="11">
    <source>
        <dbReference type="EMBL" id="ETW29338.1"/>
    </source>
</evidence>
<evidence type="ECO:0000256" key="4">
    <source>
        <dbReference type="ARBA" id="ARBA00022723"/>
    </source>
</evidence>
<dbReference type="SMR" id="A0A024VM31"/>
<dbReference type="GO" id="GO:0006351">
    <property type="term" value="P:DNA-templated transcription"/>
    <property type="evidence" value="ECO:0007669"/>
    <property type="project" value="InterPro"/>
</dbReference>
<evidence type="ECO:0000313" key="12">
    <source>
        <dbReference type="Proteomes" id="UP000030656"/>
    </source>
</evidence>
<comment type="catalytic activity">
    <reaction evidence="9">
        <text>heme b + 2 H(+) = protoporphyrin IX + Fe(2+)</text>
        <dbReference type="Rhea" id="RHEA:22584"/>
        <dbReference type="ChEBI" id="CHEBI:15378"/>
        <dbReference type="ChEBI" id="CHEBI:29033"/>
        <dbReference type="ChEBI" id="CHEBI:57306"/>
        <dbReference type="ChEBI" id="CHEBI:60344"/>
        <dbReference type="EC" id="4.98.1.1"/>
    </reaction>
</comment>
<keyword evidence="9" id="KW-0999">Mitochondrion inner membrane</keyword>
<dbReference type="UniPathway" id="UPA00252">
    <property type="reaction ID" value="UER00325"/>
</dbReference>